<feature type="compositionally biased region" description="Low complexity" evidence="4">
    <location>
        <begin position="739"/>
        <end position="749"/>
    </location>
</feature>
<dbReference type="AlphaFoldDB" id="A0A7C8ITD3"/>
<dbReference type="GO" id="GO:0000077">
    <property type="term" value="P:DNA damage checkpoint signaling"/>
    <property type="evidence" value="ECO:0007669"/>
    <property type="project" value="TreeGrafter"/>
</dbReference>
<feature type="region of interest" description="Disordered" evidence="4">
    <location>
        <begin position="536"/>
        <end position="558"/>
    </location>
</feature>
<dbReference type="Proteomes" id="UP000481858">
    <property type="component" value="Unassembled WGS sequence"/>
</dbReference>
<dbReference type="InterPro" id="IPR036420">
    <property type="entry name" value="BRCT_dom_sf"/>
</dbReference>
<evidence type="ECO:0000259" key="5">
    <source>
        <dbReference type="PROSITE" id="PS50172"/>
    </source>
</evidence>
<dbReference type="OrthoDB" id="129353at2759"/>
<dbReference type="PANTHER" id="PTHR15321:SF3">
    <property type="entry name" value="TP53-BINDING PROTEIN 1"/>
    <property type="match status" value="1"/>
</dbReference>
<dbReference type="Gene3D" id="3.40.50.10190">
    <property type="entry name" value="BRCT domain"/>
    <property type="match status" value="1"/>
</dbReference>
<protein>
    <recommendedName>
        <fullName evidence="5">BRCT domain-containing protein</fullName>
    </recommendedName>
</protein>
<dbReference type="GO" id="GO:0042393">
    <property type="term" value="F:histone binding"/>
    <property type="evidence" value="ECO:0007669"/>
    <property type="project" value="TreeGrafter"/>
</dbReference>
<feature type="compositionally biased region" description="Polar residues" evidence="4">
    <location>
        <begin position="310"/>
        <end position="346"/>
    </location>
</feature>
<feature type="region of interest" description="Disordered" evidence="4">
    <location>
        <begin position="200"/>
        <end position="220"/>
    </location>
</feature>
<gene>
    <name evidence="6" type="ORF">GQX73_g1719</name>
</gene>
<reference evidence="6 7" key="1">
    <citation type="submission" date="2019-12" db="EMBL/GenBank/DDBJ databases">
        <title>Draft genome sequence of the ascomycete Xylaria multiplex DSM 110363.</title>
        <authorList>
            <person name="Buettner E."/>
            <person name="Kellner H."/>
        </authorList>
    </citation>
    <scope>NUCLEOTIDE SEQUENCE [LARGE SCALE GENOMIC DNA]</scope>
    <source>
        <strain evidence="6 7">DSM 110363</strain>
    </source>
</reference>
<accession>A0A7C8ITD3</accession>
<keyword evidence="2" id="KW-0227">DNA damage</keyword>
<dbReference type="SMART" id="SM00292">
    <property type="entry name" value="BRCT"/>
    <property type="match status" value="1"/>
</dbReference>
<evidence type="ECO:0000256" key="3">
    <source>
        <dbReference type="ARBA" id="ARBA00023242"/>
    </source>
</evidence>
<feature type="region of interest" description="Disordered" evidence="4">
    <location>
        <begin position="723"/>
        <end position="796"/>
    </location>
</feature>
<organism evidence="6 7">
    <name type="scientific">Xylaria multiplex</name>
    <dbReference type="NCBI Taxonomy" id="323545"/>
    <lineage>
        <taxon>Eukaryota</taxon>
        <taxon>Fungi</taxon>
        <taxon>Dikarya</taxon>
        <taxon>Ascomycota</taxon>
        <taxon>Pezizomycotina</taxon>
        <taxon>Sordariomycetes</taxon>
        <taxon>Xylariomycetidae</taxon>
        <taxon>Xylariales</taxon>
        <taxon>Xylariaceae</taxon>
        <taxon>Xylaria</taxon>
    </lineage>
</organism>
<dbReference type="PANTHER" id="PTHR15321">
    <property type="entry name" value="TUMOR SUPPRESSOR P53-BINDING PROTEIN 1"/>
    <property type="match status" value="1"/>
</dbReference>
<feature type="region of interest" description="Disordered" evidence="4">
    <location>
        <begin position="1051"/>
        <end position="1079"/>
    </location>
</feature>
<sequence>MMPRNLARSLPVAEQIALAGENDSQVSHEKLLFLIQEHGIGVTTSSPDPGDERLLSIKGDFNAAPTLNPTTERENKPRQYQHLKDASNALVDNPSIDTNAKINHTDAHVSTDTNAITVATSTPSLKRLNLQLCGQRSTVPHSSVPSLAGAIPRFTRSIPSDACPPSPRIPEDDIPLPALLKIQTRDMSSQSLTQLNEGRSYEQYTRDGSQPSSPPGTFAEEHRTLQEGDTGYVNFKYPFDLPDTAPVEPDTPLPRNDEDEDLHDRSQSISQMTTMRTNRFAPETPAAFPKLLLSGGDGQLMAASQLFGQTQPTSGLKKASPTSSRPSPNIFGNNMTSPTHPTSSPLKNRGVSATPLPAYTTSPGSSRSLANITSQSPSPVDRPDAGKDRDEDDPDKTPLPKFKYSSGKSRLEPINEYRSYRKQDLDNNRARPSSEHSLYSDFEQDEAELRRRRARLKKETASKSFPEISVPPSSTSTSRPKIEIPSTNRAKRTRDLQRTNSEEYIAQCHGKYATDNDGSQETVADSQDAITRQKLMSGSDTPALPSQDYGKSNHQGQDRSLSVAVEILGKETIPETSPACTFAEPPKLISDIMRENSSGPSGLLNLSYPTPSAIAPSDSLDKPSQSVRNVSAPPPIKTPTIDSISTASSPSIIFASSQQSTKRRSGRLKKLTTPTAPGSLLPSDPGTTSSTITVLSTTPFISSSLTPNTEDGRNEECVESVITVSSPAADRGQRRERLSSSLPNPASSLRGQKVNSHSRQSPRKGTRQSSRQSSLSLDELEKSTTTSTLGDSRVIIRKPPRKSTTLRDFQTKYGVFEGMVFAISFQDRQQSQRGKDKSLSKSSLEEMIRQEGGKILDDGFNTLFEFDTLSTSVKAPSTPVLSSSLNLLDNEIGFAALIADGHSRKVKYMQALALGIPCLAPKWVTACVSRKEIVDWSSYLLCAGSSALLGDAVRSRNIQLYDASTAKLAQVISQRPRLLGESKILLIMKKAKNEEKRLPYVFLAQVLGASLVRVNSVEEARAKLLEAESGNDAFDWVYVDDHLRDARTALFGAGPNEGAPKKRKRKSLAADAGNDRPPKRIRTLNDELVIQSLILGRLIEEDEMDD</sequence>
<dbReference type="InterPro" id="IPR047252">
    <property type="entry name" value="TP53BP1-like"/>
</dbReference>
<dbReference type="GO" id="GO:0005634">
    <property type="term" value="C:nucleus"/>
    <property type="evidence" value="ECO:0007669"/>
    <property type="project" value="UniProtKB-SubCell"/>
</dbReference>
<feature type="compositionally biased region" description="Polar residues" evidence="4">
    <location>
        <begin position="640"/>
        <end position="660"/>
    </location>
</feature>
<dbReference type="SUPFAM" id="SSF52113">
    <property type="entry name" value="BRCT domain"/>
    <property type="match status" value="1"/>
</dbReference>
<feature type="compositionally biased region" description="Polar residues" evidence="4">
    <location>
        <begin position="200"/>
        <end position="211"/>
    </location>
</feature>
<feature type="region of interest" description="Disordered" evidence="4">
    <location>
        <begin position="310"/>
        <end position="499"/>
    </location>
</feature>
<dbReference type="InterPro" id="IPR047249">
    <property type="entry name" value="BRCT_p53bp1-like_rpt1"/>
</dbReference>
<dbReference type="Pfam" id="PF00533">
    <property type="entry name" value="BRCT"/>
    <property type="match status" value="1"/>
</dbReference>
<evidence type="ECO:0000256" key="1">
    <source>
        <dbReference type="ARBA" id="ARBA00004123"/>
    </source>
</evidence>
<dbReference type="CDD" id="cd17745">
    <property type="entry name" value="BRCT_p53bp1_rpt1"/>
    <property type="match status" value="1"/>
</dbReference>
<feature type="region of interest" description="Disordered" evidence="4">
    <location>
        <begin position="239"/>
        <end position="265"/>
    </location>
</feature>
<dbReference type="PROSITE" id="PS50172">
    <property type="entry name" value="BRCT"/>
    <property type="match status" value="1"/>
</dbReference>
<comment type="caution">
    <text evidence="6">The sequence shown here is derived from an EMBL/GenBank/DDBJ whole genome shotgun (WGS) entry which is preliminary data.</text>
</comment>
<dbReference type="InParanoid" id="A0A7C8ITD3"/>
<keyword evidence="7" id="KW-1185">Reference proteome</keyword>
<keyword evidence="3" id="KW-0539">Nucleus</keyword>
<evidence type="ECO:0000313" key="6">
    <source>
        <dbReference type="EMBL" id="KAF2971821.1"/>
    </source>
</evidence>
<feature type="compositionally biased region" description="Basic and acidic residues" evidence="4">
    <location>
        <begin position="409"/>
        <end position="434"/>
    </location>
</feature>
<dbReference type="EMBL" id="WUBL01000010">
    <property type="protein sequence ID" value="KAF2971821.1"/>
    <property type="molecule type" value="Genomic_DNA"/>
</dbReference>
<feature type="domain" description="BRCT" evidence="5">
    <location>
        <begin position="811"/>
        <end position="941"/>
    </location>
</feature>
<dbReference type="GO" id="GO:0045944">
    <property type="term" value="P:positive regulation of transcription by RNA polymerase II"/>
    <property type="evidence" value="ECO:0007669"/>
    <property type="project" value="TreeGrafter"/>
</dbReference>
<evidence type="ECO:0000256" key="2">
    <source>
        <dbReference type="ARBA" id="ARBA00022763"/>
    </source>
</evidence>
<feature type="compositionally biased region" description="Polar residues" evidence="4">
    <location>
        <begin position="359"/>
        <end position="378"/>
    </location>
</feature>
<evidence type="ECO:0000256" key="4">
    <source>
        <dbReference type="SAM" id="MobiDB-lite"/>
    </source>
</evidence>
<comment type="subcellular location">
    <subcellularLocation>
        <location evidence="1">Nucleus</location>
    </subcellularLocation>
</comment>
<dbReference type="InterPro" id="IPR001357">
    <property type="entry name" value="BRCT_dom"/>
</dbReference>
<evidence type="ECO:0000313" key="7">
    <source>
        <dbReference type="Proteomes" id="UP000481858"/>
    </source>
</evidence>
<proteinExistence type="predicted"/>
<name>A0A7C8ITD3_9PEZI</name>
<feature type="region of interest" description="Disordered" evidence="4">
    <location>
        <begin position="614"/>
        <end position="695"/>
    </location>
</feature>
<feature type="compositionally biased region" description="Polar residues" evidence="4">
    <location>
        <begin position="549"/>
        <end position="558"/>
    </location>
</feature>
<feature type="compositionally biased region" description="Low complexity" evidence="4">
    <location>
        <begin position="767"/>
        <end position="777"/>
    </location>
</feature>
<feature type="compositionally biased region" description="Basic residues" evidence="4">
    <location>
        <begin position="661"/>
        <end position="670"/>
    </location>
</feature>